<dbReference type="Gene3D" id="3.40.1700.10">
    <property type="entry name" value="DNA integrity scanning protein, DisA, N-terminal domain"/>
    <property type="match status" value="1"/>
</dbReference>
<evidence type="ECO:0000256" key="2">
    <source>
        <dbReference type="ARBA" id="ARBA00022679"/>
    </source>
</evidence>
<organism evidence="8 9">
    <name type="scientific">Candidatus Gallimonas intestinigallinarum</name>
    <dbReference type="NCBI Taxonomy" id="2838604"/>
    <lineage>
        <taxon>Bacteria</taxon>
        <taxon>Bacillati</taxon>
        <taxon>Bacillota</taxon>
        <taxon>Clostridia</taxon>
        <taxon>Candidatus Gallimonas</taxon>
    </lineage>
</organism>
<comment type="catalytic activity">
    <reaction evidence="1">
        <text>2 ATP = 3',3'-c-di-AMP + 2 diphosphate</text>
        <dbReference type="Rhea" id="RHEA:35655"/>
        <dbReference type="ChEBI" id="CHEBI:30616"/>
        <dbReference type="ChEBI" id="CHEBI:33019"/>
        <dbReference type="ChEBI" id="CHEBI:71500"/>
        <dbReference type="EC" id="2.7.7.85"/>
    </reaction>
</comment>
<sequence length="260" mass="28654">MRTPQQVWEGIRGIFSNFAGNWIIVIEAVFLFLLIYFVLKTLYENNAKKLIALYVFLLVCTGAITLFSEHLTAELFYIFVMLMSLFFLLLFSVEIKRSVWNVAGKRVHPVQGAQAAKNNAVSARADEYISGIVKAVQSLSKSNTGALIVLSNGNLPKEIIDSGVTLNANISNQLIEGIFIPKAPLHDGAMVIYGDKIQAAGCFLPLTQKDFPKDYGTRHRAGIGVTEVADVSTIIVSEETGIVSYVKRGEITRYVDSESL</sequence>
<evidence type="ECO:0000256" key="5">
    <source>
        <dbReference type="ARBA" id="ARBA00022840"/>
    </source>
</evidence>
<evidence type="ECO:0000313" key="8">
    <source>
        <dbReference type="EMBL" id="HIZ25151.1"/>
    </source>
</evidence>
<evidence type="ECO:0000256" key="1">
    <source>
        <dbReference type="ARBA" id="ARBA00000877"/>
    </source>
</evidence>
<dbReference type="GO" id="GO:0004016">
    <property type="term" value="F:adenylate cyclase activity"/>
    <property type="evidence" value="ECO:0007669"/>
    <property type="project" value="InterPro"/>
</dbReference>
<feature type="transmembrane region" description="Helical" evidence="6">
    <location>
        <begin position="75"/>
        <end position="93"/>
    </location>
</feature>
<dbReference type="Pfam" id="PF02457">
    <property type="entry name" value="DAC"/>
    <property type="match status" value="1"/>
</dbReference>
<dbReference type="GO" id="GO:0005524">
    <property type="term" value="F:ATP binding"/>
    <property type="evidence" value="ECO:0007669"/>
    <property type="project" value="UniProtKB-KW"/>
</dbReference>
<keyword evidence="6" id="KW-0812">Transmembrane</keyword>
<gene>
    <name evidence="8" type="ORF">H9812_06760</name>
</gene>
<comment type="caution">
    <text evidence="8">The sequence shown here is derived from an EMBL/GenBank/DDBJ whole genome shotgun (WGS) entry which is preliminary data.</text>
</comment>
<protein>
    <submittedName>
        <fullName evidence="8">DNA integrity scanning protein DisA nucleotide-binding domain protein</fullName>
    </submittedName>
</protein>
<dbReference type="PROSITE" id="PS51794">
    <property type="entry name" value="DAC"/>
    <property type="match status" value="1"/>
</dbReference>
<dbReference type="InterPro" id="IPR003390">
    <property type="entry name" value="DNA_integrity_scan_DisA_N"/>
</dbReference>
<evidence type="ECO:0000256" key="3">
    <source>
        <dbReference type="ARBA" id="ARBA00022695"/>
    </source>
</evidence>
<dbReference type="GO" id="GO:0106408">
    <property type="term" value="F:diadenylate cyclase activity"/>
    <property type="evidence" value="ECO:0007669"/>
    <property type="project" value="UniProtKB-EC"/>
</dbReference>
<evidence type="ECO:0000256" key="4">
    <source>
        <dbReference type="ARBA" id="ARBA00022741"/>
    </source>
</evidence>
<keyword evidence="6" id="KW-0472">Membrane</keyword>
<feature type="domain" description="DAC" evidence="7">
    <location>
        <begin position="92"/>
        <end position="257"/>
    </location>
</feature>
<feature type="transmembrane region" description="Helical" evidence="6">
    <location>
        <begin position="51"/>
        <end position="69"/>
    </location>
</feature>
<dbReference type="Proteomes" id="UP000824044">
    <property type="component" value="Unassembled WGS sequence"/>
</dbReference>
<reference evidence="8" key="1">
    <citation type="journal article" date="2021" name="PeerJ">
        <title>Extensive microbial diversity within the chicken gut microbiome revealed by metagenomics and culture.</title>
        <authorList>
            <person name="Gilroy R."/>
            <person name="Ravi A."/>
            <person name="Getino M."/>
            <person name="Pursley I."/>
            <person name="Horton D.L."/>
            <person name="Alikhan N.F."/>
            <person name="Baker D."/>
            <person name="Gharbi K."/>
            <person name="Hall N."/>
            <person name="Watson M."/>
            <person name="Adriaenssens E.M."/>
            <person name="Foster-Nyarko E."/>
            <person name="Jarju S."/>
            <person name="Secka A."/>
            <person name="Antonio M."/>
            <person name="Oren A."/>
            <person name="Chaudhuri R.R."/>
            <person name="La Ragione R."/>
            <person name="Hildebrand F."/>
            <person name="Pallen M.J."/>
        </authorList>
    </citation>
    <scope>NUCLEOTIDE SEQUENCE</scope>
    <source>
        <strain evidence="8">CHK33-5263</strain>
    </source>
</reference>
<keyword evidence="3" id="KW-0548">Nucleotidyltransferase</keyword>
<dbReference type="PANTHER" id="PTHR34185:SF1">
    <property type="entry name" value="DIADENYLATE CYCLASE"/>
    <property type="match status" value="1"/>
</dbReference>
<feature type="non-terminal residue" evidence="8">
    <location>
        <position position="260"/>
    </location>
</feature>
<dbReference type="EMBL" id="DXBS01000126">
    <property type="protein sequence ID" value="HIZ25151.1"/>
    <property type="molecule type" value="Genomic_DNA"/>
</dbReference>
<evidence type="ECO:0000256" key="6">
    <source>
        <dbReference type="SAM" id="Phobius"/>
    </source>
</evidence>
<dbReference type="PANTHER" id="PTHR34185">
    <property type="entry name" value="DIADENYLATE CYCLASE"/>
    <property type="match status" value="1"/>
</dbReference>
<dbReference type="SUPFAM" id="SSF143597">
    <property type="entry name" value="YojJ-like"/>
    <property type="match status" value="1"/>
</dbReference>
<proteinExistence type="predicted"/>
<keyword evidence="2" id="KW-0808">Transferase</keyword>
<feature type="transmembrane region" description="Helical" evidence="6">
    <location>
        <begin position="20"/>
        <end position="39"/>
    </location>
</feature>
<keyword evidence="6" id="KW-1133">Transmembrane helix</keyword>
<keyword evidence="4" id="KW-0547">Nucleotide-binding</keyword>
<keyword evidence="5" id="KW-0067">ATP-binding</keyword>
<name>A0A9D2DY13_9FIRM</name>
<evidence type="ECO:0000259" key="7">
    <source>
        <dbReference type="PROSITE" id="PS51794"/>
    </source>
</evidence>
<dbReference type="AlphaFoldDB" id="A0A9D2DY13"/>
<accession>A0A9D2DY13</accession>
<dbReference type="PIRSF" id="PIRSF004793">
    <property type="entry name" value="UCP004793"/>
    <property type="match status" value="1"/>
</dbReference>
<dbReference type="GO" id="GO:0006171">
    <property type="term" value="P:cAMP biosynthetic process"/>
    <property type="evidence" value="ECO:0007669"/>
    <property type="project" value="InterPro"/>
</dbReference>
<dbReference type="InterPro" id="IPR050338">
    <property type="entry name" value="DisA"/>
</dbReference>
<reference evidence="8" key="2">
    <citation type="submission" date="2021-04" db="EMBL/GenBank/DDBJ databases">
        <authorList>
            <person name="Gilroy R."/>
        </authorList>
    </citation>
    <scope>NUCLEOTIDE SEQUENCE</scope>
    <source>
        <strain evidence="8">CHK33-5263</strain>
    </source>
</reference>
<evidence type="ECO:0000313" key="9">
    <source>
        <dbReference type="Proteomes" id="UP000824044"/>
    </source>
</evidence>
<dbReference type="InterPro" id="IPR014046">
    <property type="entry name" value="C-di-AMP_synthase"/>
</dbReference>
<dbReference type="InterPro" id="IPR036888">
    <property type="entry name" value="DNA_integrity_DisA_N_sf"/>
</dbReference>